<accession>A0A1X0Q621</accession>
<proteinExistence type="predicted"/>
<organism evidence="1 2">
    <name type="scientific">Hepatospora eriocheir</name>
    <dbReference type="NCBI Taxonomy" id="1081669"/>
    <lineage>
        <taxon>Eukaryota</taxon>
        <taxon>Fungi</taxon>
        <taxon>Fungi incertae sedis</taxon>
        <taxon>Microsporidia</taxon>
        <taxon>Hepatosporidae</taxon>
        <taxon>Hepatospora</taxon>
    </lineage>
</organism>
<dbReference type="PANTHER" id="PTHR12642">
    <property type="entry name" value="RIBOSOME BIOGENESIS PROTEIN NSA2 HOMOLOG"/>
    <property type="match status" value="1"/>
</dbReference>
<name>A0A1X0Q621_9MICR</name>
<reference evidence="1 2" key="1">
    <citation type="journal article" date="2017" name="Environ. Microbiol.">
        <title>Decay of the glycolytic pathway and adaptation to intranuclear parasitism within Enterocytozoonidae microsporidia.</title>
        <authorList>
            <person name="Wiredu Boakye D."/>
            <person name="Jaroenlak P."/>
            <person name="Prachumwat A."/>
            <person name="Williams T.A."/>
            <person name="Bateman K.S."/>
            <person name="Itsathitphaisarn O."/>
            <person name="Sritunyalucksana K."/>
            <person name="Paszkiewicz K.H."/>
            <person name="Moore K.A."/>
            <person name="Stentiford G.D."/>
            <person name="Williams B.A."/>
        </authorList>
    </citation>
    <scope>NUCLEOTIDE SEQUENCE [LARGE SCALE GENOMIC DNA]</scope>
    <source>
        <strain evidence="2">canceri</strain>
    </source>
</reference>
<dbReference type="InterPro" id="IPR039411">
    <property type="entry name" value="NSA2_fam"/>
</dbReference>
<dbReference type="EMBL" id="LTAI01001794">
    <property type="protein sequence ID" value="ORD94006.1"/>
    <property type="molecule type" value="Genomic_DNA"/>
</dbReference>
<dbReference type="AlphaFoldDB" id="A0A1X0Q621"/>
<sequence length="129" mass="15910">MSQNNFVEQHIKKYGRALDYEEKLLKKEAREEKKIAKQSKTLIGLKAKIFKRKDMQRKFSLKRMKYLKKRKLKIKKLLKQRDYRHICLIDKLKEKNLMIRLSKEDKIKLLSFQYQLLRLKANPRRKYLE</sequence>
<dbReference type="Proteomes" id="UP000192501">
    <property type="component" value="Unassembled WGS sequence"/>
</dbReference>
<protein>
    <submittedName>
        <fullName evidence="1">NSA2</fullName>
    </submittedName>
</protein>
<comment type="caution">
    <text evidence="1">The sequence shown here is derived from an EMBL/GenBank/DDBJ whole genome shotgun (WGS) entry which is preliminary data.</text>
</comment>
<gene>
    <name evidence="1" type="primary">NSA2</name>
    <name evidence="1" type="ORF">A0H76_1334</name>
</gene>
<dbReference type="VEuPathDB" id="MicrosporidiaDB:A0H76_1334"/>
<evidence type="ECO:0000313" key="1">
    <source>
        <dbReference type="EMBL" id="ORD94006.1"/>
    </source>
</evidence>
<evidence type="ECO:0000313" key="2">
    <source>
        <dbReference type="Proteomes" id="UP000192501"/>
    </source>
</evidence>